<feature type="region of interest" description="Disordered" evidence="5">
    <location>
        <begin position="33"/>
        <end position="62"/>
    </location>
</feature>
<keyword evidence="3" id="KW-0804">Transcription</keyword>
<dbReference type="PROSITE" id="PS51360">
    <property type="entry name" value="PLUS3"/>
    <property type="match status" value="1"/>
</dbReference>
<keyword evidence="2" id="KW-0805">Transcription regulation</keyword>
<dbReference type="SMART" id="SM00719">
    <property type="entry name" value="Plus3"/>
    <property type="match status" value="1"/>
</dbReference>
<dbReference type="SUPFAM" id="SSF159042">
    <property type="entry name" value="Plus3-like"/>
    <property type="match status" value="1"/>
</dbReference>
<accession>A0A9N9ANC8</accession>
<evidence type="ECO:0000256" key="2">
    <source>
        <dbReference type="ARBA" id="ARBA00023015"/>
    </source>
</evidence>
<dbReference type="EMBL" id="CAJVPZ010003738">
    <property type="protein sequence ID" value="CAG8535058.1"/>
    <property type="molecule type" value="Genomic_DNA"/>
</dbReference>
<evidence type="ECO:0000313" key="8">
    <source>
        <dbReference type="Proteomes" id="UP000789396"/>
    </source>
</evidence>
<dbReference type="GO" id="GO:0003677">
    <property type="term" value="F:DNA binding"/>
    <property type="evidence" value="ECO:0007669"/>
    <property type="project" value="InterPro"/>
</dbReference>
<sequence>MCVLQAEKARFSLIKENFNNDILELIGDEENERLSSLQPEPSASNTYAHEEKRPTRTSNQKRKLENLVELDRERILAERAEKVGINLEAVQLMINLEDVSSTRSVNFLTYHHQSIEELKRRRAQKNQSQRTKAGSLSPEPGEHITTGDEDDVFYEDDERGEQNKDDDSDGITVDDIRDIQLTRHQFSDWVYKPFFEKIVTGCFVRLHIGLQNGVEVPERVQPYLIDANDKVKTNKVLRLKHADAVKSWQMNIISNGKFEQSEFDRWTVTMKIKKLDLPTKEAIIKKKEQIKAADEYILSEQDVDIMIKQKQTLRGGVEPLNLLTEKTNLVTQKNLAVAQGNITDAQNYATRLAEIDRMISETSRSQKQDTWARVNERNRLKNLEDSRRAEEEARKSRKGSSLYIFFLNIDKFCKTYDYASSSVTEFIPRKSIKTSINDSPTSRTNGDKIEQFERAKRSSLTHYEALINEVQCDLVLPPDPEYERMRDQTEEYYEARYSEFSVEQSLELIRKIVKQSSQTQQQPDVPQQQQPQLPPREESKSIQHYTAQPPHSSWNSDSAIPSLKDLHYEI</sequence>
<evidence type="ECO:0000313" key="7">
    <source>
        <dbReference type="EMBL" id="CAG8535058.1"/>
    </source>
</evidence>
<dbReference type="Gene3D" id="3.90.70.200">
    <property type="entry name" value="Plus-3 domain"/>
    <property type="match status" value="1"/>
</dbReference>
<evidence type="ECO:0000256" key="3">
    <source>
        <dbReference type="ARBA" id="ARBA00023163"/>
    </source>
</evidence>
<feature type="compositionally biased region" description="Polar residues" evidence="5">
    <location>
        <begin position="542"/>
        <end position="559"/>
    </location>
</feature>
<organism evidence="7 8">
    <name type="scientific">Racocetra fulgida</name>
    <dbReference type="NCBI Taxonomy" id="60492"/>
    <lineage>
        <taxon>Eukaryota</taxon>
        <taxon>Fungi</taxon>
        <taxon>Fungi incertae sedis</taxon>
        <taxon>Mucoromycota</taxon>
        <taxon>Glomeromycotina</taxon>
        <taxon>Glomeromycetes</taxon>
        <taxon>Diversisporales</taxon>
        <taxon>Gigasporaceae</taxon>
        <taxon>Racocetra</taxon>
    </lineage>
</organism>
<proteinExistence type="predicted"/>
<feature type="region of interest" description="Disordered" evidence="5">
    <location>
        <begin position="514"/>
        <end position="570"/>
    </location>
</feature>
<dbReference type="InterPro" id="IPR036128">
    <property type="entry name" value="Plus3-like_sf"/>
</dbReference>
<dbReference type="Pfam" id="PF03126">
    <property type="entry name" value="Plus-3"/>
    <property type="match status" value="1"/>
</dbReference>
<gene>
    <name evidence="7" type="ORF">RFULGI_LOCUS3967</name>
</gene>
<feature type="region of interest" description="Disordered" evidence="5">
    <location>
        <begin position="119"/>
        <end position="153"/>
    </location>
</feature>
<dbReference type="PANTHER" id="PTHR13115:SF8">
    <property type="entry name" value="RNA POLYMERASE-ASSOCIATED PROTEIN RTF1 HOMOLOG"/>
    <property type="match status" value="1"/>
</dbReference>
<protein>
    <submittedName>
        <fullName evidence="7">16377_t:CDS:1</fullName>
    </submittedName>
</protein>
<evidence type="ECO:0000256" key="4">
    <source>
        <dbReference type="ARBA" id="ARBA00023242"/>
    </source>
</evidence>
<evidence type="ECO:0000256" key="1">
    <source>
        <dbReference type="ARBA" id="ARBA00004123"/>
    </source>
</evidence>
<feature type="compositionally biased region" description="Low complexity" evidence="5">
    <location>
        <begin position="515"/>
        <end position="531"/>
    </location>
</feature>
<evidence type="ECO:0000259" key="6">
    <source>
        <dbReference type="PROSITE" id="PS51360"/>
    </source>
</evidence>
<keyword evidence="8" id="KW-1185">Reference proteome</keyword>
<dbReference type="GO" id="GO:0016593">
    <property type="term" value="C:Cdc73/Paf1 complex"/>
    <property type="evidence" value="ECO:0007669"/>
    <property type="project" value="TreeGrafter"/>
</dbReference>
<feature type="domain" description="Plus3" evidence="6">
    <location>
        <begin position="170"/>
        <end position="295"/>
    </location>
</feature>
<feature type="compositionally biased region" description="Polar residues" evidence="5">
    <location>
        <begin position="34"/>
        <end position="47"/>
    </location>
</feature>
<comment type="caution">
    <text evidence="7">The sequence shown here is derived from an EMBL/GenBank/DDBJ whole genome shotgun (WGS) entry which is preliminary data.</text>
</comment>
<dbReference type="AlphaFoldDB" id="A0A9N9ANC8"/>
<comment type="subcellular location">
    <subcellularLocation>
        <location evidence="1">Nucleus</location>
    </subcellularLocation>
</comment>
<dbReference type="OrthoDB" id="166375at2759"/>
<evidence type="ECO:0000256" key="5">
    <source>
        <dbReference type="SAM" id="MobiDB-lite"/>
    </source>
</evidence>
<dbReference type="Proteomes" id="UP000789396">
    <property type="component" value="Unassembled WGS sequence"/>
</dbReference>
<dbReference type="PANTHER" id="PTHR13115">
    <property type="entry name" value="RNA POLYMERASE-ASSOCIATED PROTEIN RTF1 HOMOLOG"/>
    <property type="match status" value="1"/>
</dbReference>
<name>A0A9N9ANC8_9GLOM</name>
<feature type="compositionally biased region" description="Polar residues" evidence="5">
    <location>
        <begin position="125"/>
        <end position="134"/>
    </location>
</feature>
<dbReference type="GO" id="GO:1990269">
    <property type="term" value="F:RNA polymerase II C-terminal domain phosphoserine binding"/>
    <property type="evidence" value="ECO:0007669"/>
    <property type="project" value="TreeGrafter"/>
</dbReference>
<dbReference type="InterPro" id="IPR004343">
    <property type="entry name" value="Plus-3_dom"/>
</dbReference>
<keyword evidence="4" id="KW-0539">Nucleus</keyword>
<reference evidence="7" key="1">
    <citation type="submission" date="2021-06" db="EMBL/GenBank/DDBJ databases">
        <authorList>
            <person name="Kallberg Y."/>
            <person name="Tangrot J."/>
            <person name="Rosling A."/>
        </authorList>
    </citation>
    <scope>NUCLEOTIDE SEQUENCE</scope>
    <source>
        <strain evidence="7">IN212</strain>
    </source>
</reference>